<proteinExistence type="predicted"/>
<dbReference type="EMBL" id="CM044702">
    <property type="protein sequence ID" value="KAI5677633.1"/>
    <property type="molecule type" value="Genomic_DNA"/>
</dbReference>
<keyword evidence="2" id="KW-1185">Reference proteome</keyword>
<evidence type="ECO:0000313" key="1">
    <source>
        <dbReference type="EMBL" id="KAI5677633.1"/>
    </source>
</evidence>
<evidence type="ECO:0000313" key="2">
    <source>
        <dbReference type="Proteomes" id="UP001060085"/>
    </source>
</evidence>
<protein>
    <submittedName>
        <fullName evidence="1">Uncharacterized protein</fullName>
    </submittedName>
</protein>
<dbReference type="Proteomes" id="UP001060085">
    <property type="component" value="Linkage Group LG02"/>
</dbReference>
<name>A0ACC0BY59_CATRO</name>
<comment type="caution">
    <text evidence="1">The sequence shown here is derived from an EMBL/GenBank/DDBJ whole genome shotgun (WGS) entry which is preliminary data.</text>
</comment>
<gene>
    <name evidence="1" type="ORF">M9H77_08583</name>
</gene>
<reference evidence="2" key="1">
    <citation type="journal article" date="2023" name="Nat. Plants">
        <title>Single-cell RNA sequencing provides a high-resolution roadmap for understanding the multicellular compartmentation of specialized metabolism.</title>
        <authorList>
            <person name="Sun S."/>
            <person name="Shen X."/>
            <person name="Li Y."/>
            <person name="Li Y."/>
            <person name="Wang S."/>
            <person name="Li R."/>
            <person name="Zhang H."/>
            <person name="Shen G."/>
            <person name="Guo B."/>
            <person name="Wei J."/>
            <person name="Xu J."/>
            <person name="St-Pierre B."/>
            <person name="Chen S."/>
            <person name="Sun C."/>
        </authorList>
    </citation>
    <scope>NUCLEOTIDE SEQUENCE [LARGE SCALE GENOMIC DNA]</scope>
</reference>
<sequence length="159" mass="18193">MKCPCAKFKKKKFIEADGVKDHLLLWGFIYKPTQQYSQLLKYLGVLLKKLRDRDEEGETYNDDVLHQDDAFQEDVDIQEGSAIDMMIEDLSNRKQNPLQRPLVFISGGRGASVADITCKNKNLSVLSLGIEGTDNRPSVQIVTEVKWRTIMQPSVYQQQ</sequence>
<accession>A0ACC0BY59</accession>
<organism evidence="1 2">
    <name type="scientific">Catharanthus roseus</name>
    <name type="common">Madagascar periwinkle</name>
    <name type="synonym">Vinca rosea</name>
    <dbReference type="NCBI Taxonomy" id="4058"/>
    <lineage>
        <taxon>Eukaryota</taxon>
        <taxon>Viridiplantae</taxon>
        <taxon>Streptophyta</taxon>
        <taxon>Embryophyta</taxon>
        <taxon>Tracheophyta</taxon>
        <taxon>Spermatophyta</taxon>
        <taxon>Magnoliopsida</taxon>
        <taxon>eudicotyledons</taxon>
        <taxon>Gunneridae</taxon>
        <taxon>Pentapetalae</taxon>
        <taxon>asterids</taxon>
        <taxon>lamiids</taxon>
        <taxon>Gentianales</taxon>
        <taxon>Apocynaceae</taxon>
        <taxon>Rauvolfioideae</taxon>
        <taxon>Vinceae</taxon>
        <taxon>Catharanthinae</taxon>
        <taxon>Catharanthus</taxon>
    </lineage>
</organism>